<evidence type="ECO:0000313" key="2">
    <source>
        <dbReference type="Proteomes" id="UP000817854"/>
    </source>
</evidence>
<sequence length="312" mass="36539">MKKILLFLLLTTFTFAQIKLKPRILPKSDKVKGNVIRLDSFPTKLIKPRSVDVWIPVGYSPKKKYSVIYMHDGQNLFDANTTWNKQEWMADDIGMRLIDKQEIKDFIIVGIHNIPEIRFLDLYPKKTLNYLPKKIKDSIFEDSKKKGLNITEASFKGDNYLKFIVDELKPYIDANFFTLKDAENTFIGGSSMGGLMSMYGICEYPDVFSGAICISTHWPGMYPQDNNPIPDSFFAYLKENIPSPNSHKFYFDFGTETLDQYYPQYEETVNQLFYNKEYSTENYKNLRFEGENHSELSWQKRFDIPLLFLLEK</sequence>
<dbReference type="InterPro" id="IPR050583">
    <property type="entry name" value="Mycobacterial_A85_antigen"/>
</dbReference>
<dbReference type="Pfam" id="PF00756">
    <property type="entry name" value="Esterase"/>
    <property type="match status" value="1"/>
</dbReference>
<organism evidence="1 2">
    <name type="scientific">Flavobacterium jejuense</name>
    <dbReference type="NCBI Taxonomy" id="1544455"/>
    <lineage>
        <taxon>Bacteria</taxon>
        <taxon>Pseudomonadati</taxon>
        <taxon>Bacteroidota</taxon>
        <taxon>Flavobacteriia</taxon>
        <taxon>Flavobacteriales</taxon>
        <taxon>Flavobacteriaceae</taxon>
        <taxon>Flavobacterium</taxon>
    </lineage>
</organism>
<evidence type="ECO:0000313" key="1">
    <source>
        <dbReference type="EMBL" id="NHN26706.1"/>
    </source>
</evidence>
<dbReference type="RefSeq" id="WP_140963018.1">
    <property type="nucleotide sequence ID" value="NZ_VEVQ02000008.1"/>
</dbReference>
<dbReference type="PANTHER" id="PTHR48098:SF6">
    <property type="entry name" value="FERRI-BACILLIBACTIN ESTERASE BESA"/>
    <property type="match status" value="1"/>
</dbReference>
<dbReference type="Gene3D" id="3.40.50.1820">
    <property type="entry name" value="alpha/beta hydrolase"/>
    <property type="match status" value="1"/>
</dbReference>
<dbReference type="SUPFAM" id="SSF53474">
    <property type="entry name" value="alpha/beta-Hydrolases"/>
    <property type="match status" value="1"/>
</dbReference>
<dbReference type="InterPro" id="IPR029058">
    <property type="entry name" value="AB_hydrolase_fold"/>
</dbReference>
<protein>
    <submittedName>
        <fullName evidence="1">Esterase</fullName>
    </submittedName>
</protein>
<dbReference type="PANTHER" id="PTHR48098">
    <property type="entry name" value="ENTEROCHELIN ESTERASE-RELATED"/>
    <property type="match status" value="1"/>
</dbReference>
<comment type="caution">
    <text evidence="1">The sequence shown here is derived from an EMBL/GenBank/DDBJ whole genome shotgun (WGS) entry which is preliminary data.</text>
</comment>
<dbReference type="EMBL" id="VEVQ02000008">
    <property type="protein sequence ID" value="NHN26706.1"/>
    <property type="molecule type" value="Genomic_DNA"/>
</dbReference>
<dbReference type="InterPro" id="IPR000801">
    <property type="entry name" value="Esterase-like"/>
</dbReference>
<name>A0ABX0IT31_9FLAO</name>
<dbReference type="Proteomes" id="UP000817854">
    <property type="component" value="Unassembled WGS sequence"/>
</dbReference>
<keyword evidence="2" id="KW-1185">Reference proteome</keyword>
<gene>
    <name evidence="1" type="ORF">FIA58_013555</name>
</gene>
<reference evidence="1" key="2">
    <citation type="submission" date="2020-02" db="EMBL/GenBank/DDBJ databases">
        <title>Flavobacterium profundi sp. nov., isolated from a deep-sea seamount.</title>
        <authorList>
            <person name="Zhang D.-C."/>
        </authorList>
    </citation>
    <scope>NUCLEOTIDE SEQUENCE</scope>
    <source>
        <strain evidence="1">EC11</strain>
    </source>
</reference>
<accession>A0ABX0IT31</accession>
<reference evidence="1" key="1">
    <citation type="submission" date="2019-05" db="EMBL/GenBank/DDBJ databases">
        <authorList>
            <person name="Lianzixin W."/>
        </authorList>
    </citation>
    <scope>NUCLEOTIDE SEQUENCE</scope>
    <source>
        <strain evidence="1">EC11</strain>
    </source>
</reference>
<proteinExistence type="predicted"/>